<comment type="caution">
    <text evidence="3">The sequence shown here is derived from an EMBL/GenBank/DDBJ whole genome shotgun (WGS) entry which is preliminary data.</text>
</comment>
<evidence type="ECO:0000256" key="1">
    <source>
        <dbReference type="SAM" id="Phobius"/>
    </source>
</evidence>
<dbReference type="Gene3D" id="2.60.120.1440">
    <property type="match status" value="1"/>
</dbReference>
<dbReference type="GO" id="GO:0016989">
    <property type="term" value="F:sigma factor antagonist activity"/>
    <property type="evidence" value="ECO:0007669"/>
    <property type="project" value="TreeGrafter"/>
</dbReference>
<feature type="transmembrane region" description="Helical" evidence="1">
    <location>
        <begin position="82"/>
        <end position="104"/>
    </location>
</feature>
<dbReference type="PIRSF" id="PIRSF018266">
    <property type="entry name" value="FecR"/>
    <property type="match status" value="1"/>
</dbReference>
<gene>
    <name evidence="3" type="ORF">C7I55_07620</name>
</gene>
<organism evidence="3 4">
    <name type="scientific">Allosphingosinicella deserti</name>
    <dbReference type="NCBI Taxonomy" id="2116704"/>
    <lineage>
        <taxon>Bacteria</taxon>
        <taxon>Pseudomonadati</taxon>
        <taxon>Pseudomonadota</taxon>
        <taxon>Alphaproteobacteria</taxon>
        <taxon>Sphingomonadales</taxon>
        <taxon>Sphingomonadaceae</taxon>
        <taxon>Allosphingosinicella</taxon>
    </lineage>
</organism>
<dbReference type="EMBL" id="PXYI01000002">
    <property type="protein sequence ID" value="PSJ42098.1"/>
    <property type="molecule type" value="Genomic_DNA"/>
</dbReference>
<protein>
    <submittedName>
        <fullName evidence="3">Iron dicitrate transport regulator FecR</fullName>
    </submittedName>
</protein>
<dbReference type="RefSeq" id="WP_106512266.1">
    <property type="nucleotide sequence ID" value="NZ_PXYI01000002.1"/>
</dbReference>
<dbReference type="InterPro" id="IPR006860">
    <property type="entry name" value="FecR"/>
</dbReference>
<feature type="domain" description="FecR protein" evidence="2">
    <location>
        <begin position="112"/>
        <end position="204"/>
    </location>
</feature>
<proteinExistence type="predicted"/>
<keyword evidence="1" id="KW-0812">Transmembrane</keyword>
<dbReference type="PANTHER" id="PTHR30273:SF2">
    <property type="entry name" value="PROTEIN FECR"/>
    <property type="match status" value="1"/>
</dbReference>
<evidence type="ECO:0000313" key="3">
    <source>
        <dbReference type="EMBL" id="PSJ42098.1"/>
    </source>
</evidence>
<accession>A0A2P7QVV3</accession>
<dbReference type="Proteomes" id="UP000241167">
    <property type="component" value="Unassembled WGS sequence"/>
</dbReference>
<dbReference type="AlphaFoldDB" id="A0A2P7QVV3"/>
<keyword evidence="1" id="KW-1133">Transmembrane helix</keyword>
<keyword evidence="4" id="KW-1185">Reference proteome</keyword>
<evidence type="ECO:0000313" key="4">
    <source>
        <dbReference type="Proteomes" id="UP000241167"/>
    </source>
</evidence>
<dbReference type="InterPro" id="IPR012373">
    <property type="entry name" value="Ferrdict_sens_TM"/>
</dbReference>
<name>A0A2P7QVV3_9SPHN</name>
<dbReference type="Pfam" id="PF04773">
    <property type="entry name" value="FecR"/>
    <property type="match status" value="1"/>
</dbReference>
<reference evidence="3 4" key="1">
    <citation type="submission" date="2018-03" db="EMBL/GenBank/DDBJ databases">
        <title>The draft genome of Sphingosinicella sp. GL-C-18.</title>
        <authorList>
            <person name="Liu L."/>
            <person name="Li L."/>
            <person name="Liang L."/>
            <person name="Zhang X."/>
            <person name="Wang T."/>
        </authorList>
    </citation>
    <scope>NUCLEOTIDE SEQUENCE [LARGE SCALE GENOMIC DNA]</scope>
    <source>
        <strain evidence="3 4">GL-C-18</strain>
    </source>
</reference>
<dbReference type="PANTHER" id="PTHR30273">
    <property type="entry name" value="PERIPLASMIC SIGNAL SENSOR AND SIGMA FACTOR ACTIVATOR FECR-RELATED"/>
    <property type="match status" value="1"/>
</dbReference>
<evidence type="ECO:0000259" key="2">
    <source>
        <dbReference type="Pfam" id="PF04773"/>
    </source>
</evidence>
<sequence>MHWTFVDQAANPIDEAAAAWVARRGRGLGEEEEAALQAWLAADRRHVGALIRAEAVFATFDRARALGPLNVERLAPHPSRRWLLGAGGAAIAASFVGAAAVSLWPRDQLHEHATGTGEIRSIPLADGSVVTLDAASRLAVAFSGRERVIALLAGRALFDVAKDPDRPFTVDAGALSVRALGTSFSVERLGSDGADVLMREGLVEVTRRATRGSGTTLRGTDRLTFAAGKLMRRAPDAQSVERALGWRSGMLDFADVPLGDAVSTFARYGGTRIVVAPEVAGRRVTGLFAASDPRGFALAAAASLGIRAESAPNQIVLTR</sequence>
<keyword evidence="1" id="KW-0472">Membrane</keyword>
<dbReference type="OrthoDB" id="9798846at2"/>